<evidence type="ECO:0000313" key="2">
    <source>
        <dbReference type="Proteomes" id="UP001165960"/>
    </source>
</evidence>
<comment type="caution">
    <text evidence="1">The sequence shown here is derived from an EMBL/GenBank/DDBJ whole genome shotgun (WGS) entry which is preliminary data.</text>
</comment>
<evidence type="ECO:0000313" key="1">
    <source>
        <dbReference type="EMBL" id="KAJ9060707.1"/>
    </source>
</evidence>
<protein>
    <submittedName>
        <fullName evidence="1">Uncharacterized protein</fullName>
    </submittedName>
</protein>
<organism evidence="1 2">
    <name type="scientific">Entomophthora muscae</name>
    <dbReference type="NCBI Taxonomy" id="34485"/>
    <lineage>
        <taxon>Eukaryota</taxon>
        <taxon>Fungi</taxon>
        <taxon>Fungi incertae sedis</taxon>
        <taxon>Zoopagomycota</taxon>
        <taxon>Entomophthoromycotina</taxon>
        <taxon>Entomophthoromycetes</taxon>
        <taxon>Entomophthorales</taxon>
        <taxon>Entomophthoraceae</taxon>
        <taxon>Entomophthora</taxon>
    </lineage>
</organism>
<keyword evidence="2" id="KW-1185">Reference proteome</keyword>
<dbReference type="Proteomes" id="UP001165960">
    <property type="component" value="Unassembled WGS sequence"/>
</dbReference>
<accession>A0ACC2SEW5</accession>
<name>A0ACC2SEW5_9FUNG</name>
<gene>
    <name evidence="1" type="ORF">DSO57_1028085</name>
</gene>
<reference evidence="1" key="1">
    <citation type="submission" date="2022-04" db="EMBL/GenBank/DDBJ databases">
        <title>Genome of the entomopathogenic fungus Entomophthora muscae.</title>
        <authorList>
            <person name="Elya C."/>
            <person name="Lovett B.R."/>
            <person name="Lee E."/>
            <person name="Macias A.M."/>
            <person name="Hajek A.E."/>
            <person name="De Bivort B.L."/>
            <person name="Kasson M.T."/>
            <person name="De Fine Licht H.H."/>
            <person name="Stajich J.E."/>
        </authorList>
    </citation>
    <scope>NUCLEOTIDE SEQUENCE</scope>
    <source>
        <strain evidence="1">Berkeley</strain>
    </source>
</reference>
<sequence>MEIEITNAFDLILRMINAPTLLTEPQISAWKSAFVGELTKRFSDHWLPESPFQGNAYRSLTVLNGEVDPVLLETCQLAGIPASILKNSLPKELVIWVDPYVVSYRTGDQSPVISFWEDRSRGKLALIMQQRAANTVKVTLRTPSP</sequence>
<dbReference type="EMBL" id="QTSX02005146">
    <property type="protein sequence ID" value="KAJ9060707.1"/>
    <property type="molecule type" value="Genomic_DNA"/>
</dbReference>
<proteinExistence type="predicted"/>